<proteinExistence type="predicted"/>
<dbReference type="SMART" id="SM00332">
    <property type="entry name" value="PP2Cc"/>
    <property type="match status" value="1"/>
</dbReference>
<dbReference type="InterPro" id="IPR036457">
    <property type="entry name" value="PPM-type-like_dom_sf"/>
</dbReference>
<dbReference type="EMBL" id="BMJQ01000003">
    <property type="protein sequence ID" value="GGF11129.1"/>
    <property type="molecule type" value="Genomic_DNA"/>
</dbReference>
<dbReference type="GO" id="GO:0004722">
    <property type="term" value="F:protein serine/threonine phosphatase activity"/>
    <property type="evidence" value="ECO:0007669"/>
    <property type="project" value="InterPro"/>
</dbReference>
<name>A0A8J2YT07_9PROT</name>
<dbReference type="PROSITE" id="PS51746">
    <property type="entry name" value="PPM_2"/>
    <property type="match status" value="1"/>
</dbReference>
<dbReference type="InterPro" id="IPR015655">
    <property type="entry name" value="PP2C"/>
</dbReference>
<gene>
    <name evidence="2" type="primary">pppA</name>
    <name evidence="2" type="ORF">GCM10011611_15970</name>
</gene>
<dbReference type="AlphaFoldDB" id="A0A8J2YT07"/>
<dbReference type="Pfam" id="PF13672">
    <property type="entry name" value="PP2C_2"/>
    <property type="match status" value="1"/>
</dbReference>
<evidence type="ECO:0000313" key="2">
    <source>
        <dbReference type="EMBL" id="GGF11129.1"/>
    </source>
</evidence>
<comment type="caution">
    <text evidence="2">The sequence shown here is derived from an EMBL/GenBank/DDBJ whole genome shotgun (WGS) entry which is preliminary data.</text>
</comment>
<dbReference type="Gene3D" id="3.60.40.10">
    <property type="entry name" value="PPM-type phosphatase domain"/>
    <property type="match status" value="1"/>
</dbReference>
<evidence type="ECO:0000259" key="1">
    <source>
        <dbReference type="PROSITE" id="PS51746"/>
    </source>
</evidence>
<dbReference type="CDD" id="cd00143">
    <property type="entry name" value="PP2Cc"/>
    <property type="match status" value="1"/>
</dbReference>
<dbReference type="InterPro" id="IPR001932">
    <property type="entry name" value="PPM-type_phosphatase-like_dom"/>
</dbReference>
<dbReference type="SUPFAM" id="SSF81606">
    <property type="entry name" value="PP2C-like"/>
    <property type="match status" value="1"/>
</dbReference>
<accession>A0A8J2YT07</accession>
<dbReference type="PANTHER" id="PTHR13832:SF827">
    <property type="entry name" value="PROTEIN PHOSPHATASE 1L"/>
    <property type="match status" value="1"/>
</dbReference>
<dbReference type="PANTHER" id="PTHR13832">
    <property type="entry name" value="PROTEIN PHOSPHATASE 2C"/>
    <property type="match status" value="1"/>
</dbReference>
<feature type="domain" description="PPM-type phosphatase" evidence="1">
    <location>
        <begin position="10"/>
        <end position="242"/>
    </location>
</feature>
<dbReference type="Proteomes" id="UP000646365">
    <property type="component" value="Unassembled WGS sequence"/>
</dbReference>
<keyword evidence="3" id="KW-1185">Reference proteome</keyword>
<reference evidence="2" key="2">
    <citation type="submission" date="2020-09" db="EMBL/GenBank/DDBJ databases">
        <authorList>
            <person name="Sun Q."/>
            <person name="Zhou Y."/>
        </authorList>
    </citation>
    <scope>NUCLEOTIDE SEQUENCE</scope>
    <source>
        <strain evidence="2">CGMCC 1.15725</strain>
    </source>
</reference>
<reference evidence="2" key="1">
    <citation type="journal article" date="2014" name="Int. J. Syst. Evol. Microbiol.">
        <title>Complete genome sequence of Corynebacterium casei LMG S-19264T (=DSM 44701T), isolated from a smear-ripened cheese.</title>
        <authorList>
            <consortium name="US DOE Joint Genome Institute (JGI-PGF)"/>
            <person name="Walter F."/>
            <person name="Albersmeier A."/>
            <person name="Kalinowski J."/>
            <person name="Ruckert C."/>
        </authorList>
    </citation>
    <scope>NUCLEOTIDE SEQUENCE</scope>
    <source>
        <strain evidence="2">CGMCC 1.15725</strain>
    </source>
</reference>
<evidence type="ECO:0000313" key="3">
    <source>
        <dbReference type="Proteomes" id="UP000646365"/>
    </source>
</evidence>
<protein>
    <submittedName>
        <fullName evidence="2">Serine/threonine protein phosphatase</fullName>
    </submittedName>
</protein>
<dbReference type="SMART" id="SM00331">
    <property type="entry name" value="PP2C_SIG"/>
    <property type="match status" value="1"/>
</dbReference>
<sequence>MARMTDFAVASAAATDVGSVRKRNEDAYLERSDIGLWVVADGMGGHDDGQLASNAIVQTLDALAEPADGTSFIGEVRTRLAEVNAQLVATAAAKGSAAVIGSTVVALMTFGRFFACLWAGDSRLYRFRRGQLDLITRDHSQVQDMVDAGLLTPDQAENHPLGNVITRAVGVAPTLELDKVSDPLEQDDVFLLCSDGLSKAMGDTTVAGLLVETPFQEVPRRLIDAALAAGSKDNVTVVVVRIGPEKTAVVG</sequence>
<dbReference type="RefSeq" id="WP_189044337.1">
    <property type="nucleotide sequence ID" value="NZ_BMJQ01000003.1"/>
</dbReference>
<organism evidence="2 3">
    <name type="scientific">Aliidongia dinghuensis</name>
    <dbReference type="NCBI Taxonomy" id="1867774"/>
    <lineage>
        <taxon>Bacteria</taxon>
        <taxon>Pseudomonadati</taxon>
        <taxon>Pseudomonadota</taxon>
        <taxon>Alphaproteobacteria</taxon>
        <taxon>Rhodospirillales</taxon>
        <taxon>Dongiaceae</taxon>
        <taxon>Aliidongia</taxon>
    </lineage>
</organism>